<dbReference type="RefSeq" id="WP_210759078.1">
    <property type="nucleotide sequence ID" value="NZ_CP060139.1"/>
</dbReference>
<dbReference type="SUPFAM" id="SSF52172">
    <property type="entry name" value="CheY-like"/>
    <property type="match status" value="1"/>
</dbReference>
<dbReference type="InterPro" id="IPR011006">
    <property type="entry name" value="CheY-like_superfamily"/>
</dbReference>
<dbReference type="GO" id="GO:0003677">
    <property type="term" value="F:DNA binding"/>
    <property type="evidence" value="ECO:0007669"/>
    <property type="project" value="UniProtKB-KW"/>
</dbReference>
<name>A0A7H0VFQ4_9FLAO</name>
<dbReference type="AlphaFoldDB" id="A0A7H0VFQ4"/>
<protein>
    <submittedName>
        <fullName evidence="6">Response regulator transcription factor</fullName>
    </submittedName>
</protein>
<dbReference type="EMBL" id="CP060139">
    <property type="protein sequence ID" value="QNR24552.1"/>
    <property type="molecule type" value="Genomic_DNA"/>
</dbReference>
<dbReference type="CDD" id="cd06170">
    <property type="entry name" value="LuxR_C_like"/>
    <property type="match status" value="1"/>
</dbReference>
<proteinExistence type="predicted"/>
<organism evidence="6 7">
    <name type="scientific">Croceimicrobium hydrocarbonivorans</name>
    <dbReference type="NCBI Taxonomy" id="2761580"/>
    <lineage>
        <taxon>Bacteria</taxon>
        <taxon>Pseudomonadati</taxon>
        <taxon>Bacteroidota</taxon>
        <taxon>Flavobacteriia</taxon>
        <taxon>Flavobacteriales</taxon>
        <taxon>Owenweeksiaceae</taxon>
        <taxon>Croceimicrobium</taxon>
    </lineage>
</organism>
<evidence type="ECO:0000313" key="6">
    <source>
        <dbReference type="EMBL" id="QNR24552.1"/>
    </source>
</evidence>
<sequence>MIKIGIIDDEVLFSNGLKEILEREKNFEVFQVYKHPDELLQQWQQSPLRPDVLLMDIKMPKINGIELTKMLAEKSPDVKIIGLSSHYSKVLIFKMLKLGAAAYIPKNVSIDRLVRTINNVYEQGFYFEDIALKSFYNKTLRQKDEKELFNHGLTNREMDILMLICEQLTNQEIADKLFISLKTVENHRTNLFAKINAKNVVGAVLFALEHKLIDHSII</sequence>
<feature type="domain" description="HTH luxR-type" evidence="4">
    <location>
        <begin position="145"/>
        <end position="211"/>
    </location>
</feature>
<evidence type="ECO:0000313" key="7">
    <source>
        <dbReference type="Proteomes" id="UP000516305"/>
    </source>
</evidence>
<dbReference type="PANTHER" id="PTHR43214:SF37">
    <property type="entry name" value="TRANSCRIPTIONAL REGULATORY PROTEIN YDFI"/>
    <property type="match status" value="1"/>
</dbReference>
<evidence type="ECO:0000259" key="5">
    <source>
        <dbReference type="PROSITE" id="PS50110"/>
    </source>
</evidence>
<evidence type="ECO:0000259" key="4">
    <source>
        <dbReference type="PROSITE" id="PS50043"/>
    </source>
</evidence>
<dbReference type="CDD" id="cd17535">
    <property type="entry name" value="REC_NarL-like"/>
    <property type="match status" value="1"/>
</dbReference>
<dbReference type="Gene3D" id="3.40.50.2300">
    <property type="match status" value="1"/>
</dbReference>
<evidence type="ECO:0000256" key="3">
    <source>
        <dbReference type="PROSITE-ProRule" id="PRU00169"/>
    </source>
</evidence>
<dbReference type="Pfam" id="PF00072">
    <property type="entry name" value="Response_reg"/>
    <property type="match status" value="1"/>
</dbReference>
<accession>A0A7H0VFQ4</accession>
<feature type="modified residue" description="4-aspartylphosphate" evidence="3">
    <location>
        <position position="56"/>
    </location>
</feature>
<keyword evidence="1 3" id="KW-0597">Phosphoprotein</keyword>
<dbReference type="InterPro" id="IPR000792">
    <property type="entry name" value="Tscrpt_reg_LuxR_C"/>
</dbReference>
<dbReference type="PROSITE" id="PS50110">
    <property type="entry name" value="RESPONSE_REGULATORY"/>
    <property type="match status" value="1"/>
</dbReference>
<gene>
    <name evidence="6" type="ORF">H4K34_01545</name>
</gene>
<dbReference type="GO" id="GO:0000160">
    <property type="term" value="P:phosphorelay signal transduction system"/>
    <property type="evidence" value="ECO:0007669"/>
    <property type="project" value="InterPro"/>
</dbReference>
<dbReference type="InterPro" id="IPR039420">
    <property type="entry name" value="WalR-like"/>
</dbReference>
<dbReference type="SMART" id="SM00448">
    <property type="entry name" value="REC"/>
    <property type="match status" value="1"/>
</dbReference>
<dbReference type="PRINTS" id="PR00038">
    <property type="entry name" value="HTHLUXR"/>
</dbReference>
<dbReference type="PROSITE" id="PS50043">
    <property type="entry name" value="HTH_LUXR_2"/>
    <property type="match status" value="1"/>
</dbReference>
<dbReference type="Pfam" id="PF00196">
    <property type="entry name" value="GerE"/>
    <property type="match status" value="1"/>
</dbReference>
<keyword evidence="7" id="KW-1185">Reference proteome</keyword>
<evidence type="ECO:0000256" key="2">
    <source>
        <dbReference type="ARBA" id="ARBA00023125"/>
    </source>
</evidence>
<evidence type="ECO:0000256" key="1">
    <source>
        <dbReference type="ARBA" id="ARBA00022553"/>
    </source>
</evidence>
<dbReference type="InterPro" id="IPR058245">
    <property type="entry name" value="NreC/VraR/RcsB-like_REC"/>
</dbReference>
<dbReference type="InterPro" id="IPR001789">
    <property type="entry name" value="Sig_transdc_resp-reg_receiver"/>
</dbReference>
<dbReference type="Proteomes" id="UP000516305">
    <property type="component" value="Chromosome"/>
</dbReference>
<dbReference type="GO" id="GO:0006355">
    <property type="term" value="P:regulation of DNA-templated transcription"/>
    <property type="evidence" value="ECO:0007669"/>
    <property type="project" value="InterPro"/>
</dbReference>
<keyword evidence="2" id="KW-0238">DNA-binding</keyword>
<dbReference type="KEGG" id="chyd:H4K34_01545"/>
<dbReference type="PANTHER" id="PTHR43214">
    <property type="entry name" value="TWO-COMPONENT RESPONSE REGULATOR"/>
    <property type="match status" value="1"/>
</dbReference>
<reference evidence="6 7" key="1">
    <citation type="submission" date="2020-08" db="EMBL/GenBank/DDBJ databases">
        <title>Croceimicrobium hydrocarbonivorans gen. nov., sp. nov., a novel marine bacterium isolated from a bacterial consortium that degrades polyethylene terephthalate.</title>
        <authorList>
            <person name="Liu R."/>
        </authorList>
    </citation>
    <scope>NUCLEOTIDE SEQUENCE [LARGE SCALE GENOMIC DNA]</scope>
    <source>
        <strain evidence="6 7">A20-9</strain>
    </source>
</reference>
<dbReference type="SMART" id="SM00421">
    <property type="entry name" value="HTH_LUXR"/>
    <property type="match status" value="1"/>
</dbReference>
<feature type="domain" description="Response regulatory" evidence="5">
    <location>
        <begin position="3"/>
        <end position="121"/>
    </location>
</feature>